<protein>
    <submittedName>
        <fullName evidence="3">Uncharacterized protein</fullName>
    </submittedName>
</protein>
<name>M3VAC1_GORML</name>
<dbReference type="AlphaFoldDB" id="M3VAC1"/>
<organism evidence="3 4">
    <name type="scientific">Gordonia malaquae NBRC 108250</name>
    <dbReference type="NCBI Taxonomy" id="1223542"/>
    <lineage>
        <taxon>Bacteria</taxon>
        <taxon>Bacillati</taxon>
        <taxon>Actinomycetota</taxon>
        <taxon>Actinomycetes</taxon>
        <taxon>Mycobacteriales</taxon>
        <taxon>Gordoniaceae</taxon>
        <taxon>Gordonia</taxon>
    </lineage>
</organism>
<dbReference type="STRING" id="410332.SAMN04488550_2826"/>
<dbReference type="InterPro" id="IPR029058">
    <property type="entry name" value="AB_hydrolase_fold"/>
</dbReference>
<evidence type="ECO:0000313" key="4">
    <source>
        <dbReference type="Proteomes" id="UP000035009"/>
    </source>
</evidence>
<sequence length="423" mass="43800">MPLAAGLLLPLLPTNVGITSAAPNCPRVMEFSTGGAAQPDGIRLGAMGKSVPADTQRTKVRYSASISPVGGNISGAESTAEGERNLRGAARSFRARCPGSHIRLVGFSQGALVTGNVCNTFDSDPVMSRNTSCVLYSDPRRPDPVRPGVMAMLPSFVPGFPMMGPRPQTRNIPVTQVCQTNDGICAAPNPVLDPIGFINNLLGYLVYGAHGDYFAAPHTVDDGRLHTVRRAPYIPTADVPRPAPGLPTPYDVFDPVNRLLITPAPIATTYRPTPLAAYFPPIVAWVLPPRIGAVVLPPIVDLQAILVAVVEVVDAVVGTVADVVDAIVVPEVGVAEQVPLPPVVVPDVQDAELAPGLSAPLVPGDGAETVLPRVSEVASNVFGPTAGDGADIDRMAALVGAPVAGLPIDPAFTVPVEAPLADA</sequence>
<dbReference type="eggNOG" id="COG4223">
    <property type="taxonomic scope" value="Bacteria"/>
</dbReference>
<evidence type="ECO:0000313" key="3">
    <source>
        <dbReference type="EMBL" id="GAC78703.1"/>
    </source>
</evidence>
<keyword evidence="2" id="KW-0732">Signal</keyword>
<evidence type="ECO:0000256" key="2">
    <source>
        <dbReference type="SAM" id="SignalP"/>
    </source>
</evidence>
<proteinExistence type="predicted"/>
<dbReference type="Proteomes" id="UP000035009">
    <property type="component" value="Unassembled WGS sequence"/>
</dbReference>
<reference evidence="3 4" key="1">
    <citation type="submission" date="2013-02" db="EMBL/GenBank/DDBJ databases">
        <title>Whole genome shotgun sequence of Gordonia malaquae NBRC 108250.</title>
        <authorList>
            <person name="Yoshida I."/>
            <person name="Hosoyama A."/>
            <person name="Tsuchikane K."/>
            <person name="Ando Y."/>
            <person name="Baba S."/>
            <person name="Ohji S."/>
            <person name="Hamada M."/>
            <person name="Tamura T."/>
            <person name="Yamazoe A."/>
            <person name="Yamazaki S."/>
            <person name="Fujita N."/>
        </authorList>
    </citation>
    <scope>NUCLEOTIDE SEQUENCE [LARGE SCALE GENOMIC DNA]</scope>
    <source>
        <strain evidence="3 4">NBRC 108250</strain>
    </source>
</reference>
<keyword evidence="1" id="KW-0378">Hydrolase</keyword>
<dbReference type="Pfam" id="PF01083">
    <property type="entry name" value="Cutinase"/>
    <property type="match status" value="1"/>
</dbReference>
<comment type="caution">
    <text evidence="3">The sequence shown here is derived from an EMBL/GenBank/DDBJ whole genome shotgun (WGS) entry which is preliminary data.</text>
</comment>
<dbReference type="GO" id="GO:0016787">
    <property type="term" value="F:hydrolase activity"/>
    <property type="evidence" value="ECO:0007669"/>
    <property type="project" value="UniProtKB-KW"/>
</dbReference>
<feature type="chain" id="PRO_5004040847" evidence="2">
    <location>
        <begin position="22"/>
        <end position="423"/>
    </location>
</feature>
<feature type="signal peptide" evidence="2">
    <location>
        <begin position="1"/>
        <end position="21"/>
    </location>
</feature>
<keyword evidence="4" id="KW-1185">Reference proteome</keyword>
<dbReference type="InterPro" id="IPR000675">
    <property type="entry name" value="Cutinase/axe"/>
</dbReference>
<dbReference type="SUPFAM" id="SSF53474">
    <property type="entry name" value="alpha/beta-Hydrolases"/>
    <property type="match status" value="1"/>
</dbReference>
<dbReference type="EMBL" id="BAOP01000004">
    <property type="protein sequence ID" value="GAC78703.1"/>
    <property type="molecule type" value="Genomic_DNA"/>
</dbReference>
<accession>M3VAC1</accession>
<evidence type="ECO:0000256" key="1">
    <source>
        <dbReference type="ARBA" id="ARBA00022801"/>
    </source>
</evidence>
<dbReference type="Gene3D" id="3.40.50.1820">
    <property type="entry name" value="alpha/beta hydrolase"/>
    <property type="match status" value="1"/>
</dbReference>
<gene>
    <name evidence="3" type="ORF">GM1_004_01480</name>
</gene>
<dbReference type="SMART" id="SM01110">
    <property type="entry name" value="Cutinase"/>
    <property type="match status" value="1"/>
</dbReference>